<evidence type="ECO:0000256" key="2">
    <source>
        <dbReference type="ARBA" id="ARBA00022723"/>
    </source>
</evidence>
<reference evidence="7 9" key="1">
    <citation type="submission" date="2016-10" db="EMBL/GenBank/DDBJ databases">
        <authorList>
            <person name="Cai Z."/>
        </authorList>
    </citation>
    <scope>NUCLEOTIDE SEQUENCE [LARGE SCALE GENOMIC DNA]</scope>
</reference>
<dbReference type="PROSITE" id="PS00498">
    <property type="entry name" value="TYROSINASE_2"/>
    <property type="match status" value="1"/>
</dbReference>
<proteinExistence type="predicted"/>
<dbReference type="GO" id="GO:0046872">
    <property type="term" value="F:metal ion binding"/>
    <property type="evidence" value="ECO:0007669"/>
    <property type="project" value="UniProtKB-KW"/>
</dbReference>
<evidence type="ECO:0000256" key="4">
    <source>
        <dbReference type="ARBA" id="ARBA00023008"/>
    </source>
</evidence>
<dbReference type="InterPro" id="IPR008922">
    <property type="entry name" value="Di-copper_centre_dom_sf"/>
</dbReference>
<dbReference type="PANTHER" id="PTHR11474:SF76">
    <property type="entry name" value="SHKT DOMAIN-CONTAINING PROTEIN"/>
    <property type="match status" value="1"/>
</dbReference>
<evidence type="ECO:0000313" key="7">
    <source>
        <dbReference type="EMBL" id="SZX63135.1"/>
    </source>
</evidence>
<name>A0A383VC36_TETOB</name>
<dbReference type="SUPFAM" id="SSF48056">
    <property type="entry name" value="Di-copper centre-containing domain"/>
    <property type="match status" value="1"/>
</dbReference>
<accession>A0A383VC36</accession>
<evidence type="ECO:0000259" key="6">
    <source>
        <dbReference type="PROSITE" id="PS00498"/>
    </source>
</evidence>
<dbReference type="AlphaFoldDB" id="A0A383VC36"/>
<comment type="cofactor">
    <cofactor evidence="1">
        <name>Cu(2+)</name>
        <dbReference type="ChEBI" id="CHEBI:29036"/>
    </cofactor>
</comment>
<feature type="domain" description="Tyrosinase copper-binding" evidence="6">
    <location>
        <begin position="130"/>
        <end position="141"/>
    </location>
</feature>
<evidence type="ECO:0000256" key="5">
    <source>
        <dbReference type="ARBA" id="ARBA00023033"/>
    </source>
</evidence>
<dbReference type="InterPro" id="IPR041640">
    <property type="entry name" value="Tyrosinase_C"/>
</dbReference>
<dbReference type="Proteomes" id="UP000256970">
    <property type="component" value="Unassembled WGS sequence"/>
</dbReference>
<dbReference type="Gene3D" id="2.60.310.20">
    <property type="match status" value="1"/>
</dbReference>
<keyword evidence="2" id="KW-0479">Metal-binding</keyword>
<dbReference type="Pfam" id="PF18132">
    <property type="entry name" value="Tyrosinase_C"/>
    <property type="match status" value="1"/>
</dbReference>
<keyword evidence="4" id="KW-0186">Copper</keyword>
<keyword evidence="5" id="KW-0503">Monooxygenase</keyword>
<dbReference type="PANTHER" id="PTHR11474">
    <property type="entry name" value="TYROSINASE FAMILY MEMBER"/>
    <property type="match status" value="1"/>
</dbReference>
<dbReference type="InterPro" id="IPR002227">
    <property type="entry name" value="Tyrosinase_Cu-bd"/>
</dbReference>
<sequence length="446" mass="49175">MNIPNPLKAVVVQEDLGDVQTSSDIFNPMSRPKYQVPSMSYPYTPKGYATVRYPDNNYESQAYDLQHNMLQSVSLKFRPRLSKMFAVGNWREFSNHTTGTASLEGVHDQVHDTLGWDEGHMGYPEVAAFDPIFFLHHANVDRLLALWQVVYDDPSNPATWIQPEEEKAGTFTFPDGTNTDENTPLTPFRKREQLEDEAGNIDQSDMGAFYTSKGVRSLEINQIYSPSLDYTEGYRLHVNFKGIAKLRLNGAFSMNVFVGYDKSDYVVDASTPTKDNPYFAGSVSVFASSNAASNKCANCRHPDRQQVCGSVDLTSALPRPKLITAETELTWGDLEGKLKDNIQWVAVKPNGAQIHHVAVKDISVTWTRPYNLTEDEQDALIGPMPSEPVQLPAPVANYVAAQNEAGPTARRSAFFAAPKTNRGPVLFVATADLSAPAGPESGGTAA</sequence>
<evidence type="ECO:0000256" key="3">
    <source>
        <dbReference type="ARBA" id="ARBA00023002"/>
    </source>
</evidence>
<organism evidence="7 9">
    <name type="scientific">Tetradesmus obliquus</name>
    <name type="common">Green alga</name>
    <name type="synonym">Acutodesmus obliquus</name>
    <dbReference type="NCBI Taxonomy" id="3088"/>
    <lineage>
        <taxon>Eukaryota</taxon>
        <taxon>Viridiplantae</taxon>
        <taxon>Chlorophyta</taxon>
        <taxon>core chlorophytes</taxon>
        <taxon>Chlorophyceae</taxon>
        <taxon>CS clade</taxon>
        <taxon>Sphaeropleales</taxon>
        <taxon>Scenedesmaceae</taxon>
        <taxon>Tetradesmus</taxon>
    </lineage>
</organism>
<dbReference type="STRING" id="3088.A0A383VC36"/>
<keyword evidence="9" id="KW-1185">Reference proteome</keyword>
<keyword evidence="3" id="KW-0560">Oxidoreductase</keyword>
<evidence type="ECO:0000313" key="9">
    <source>
        <dbReference type="Proteomes" id="UP000256970"/>
    </source>
</evidence>
<evidence type="ECO:0000256" key="1">
    <source>
        <dbReference type="ARBA" id="ARBA00001973"/>
    </source>
</evidence>
<dbReference type="EMBL" id="FNXT01000284">
    <property type="protein sequence ID" value="SZX63135.1"/>
    <property type="molecule type" value="Genomic_DNA"/>
</dbReference>
<dbReference type="InterPro" id="IPR050316">
    <property type="entry name" value="Tyrosinase/Hemocyanin"/>
</dbReference>
<dbReference type="EMBL" id="FNXT01001017">
    <property type="protein sequence ID" value="SZX70910.1"/>
    <property type="molecule type" value="Genomic_DNA"/>
</dbReference>
<dbReference type="GO" id="GO:0004497">
    <property type="term" value="F:monooxygenase activity"/>
    <property type="evidence" value="ECO:0007669"/>
    <property type="project" value="UniProtKB-KW"/>
</dbReference>
<gene>
    <name evidence="8" type="ORF">BQ4739_LOCUS11067</name>
    <name evidence="7" type="ORF">BQ4739_LOCUS3697</name>
</gene>
<protein>
    <recommendedName>
        <fullName evidence="6">Tyrosinase copper-binding domain-containing protein</fullName>
    </recommendedName>
</protein>
<evidence type="ECO:0000313" key="8">
    <source>
        <dbReference type="EMBL" id="SZX70910.1"/>
    </source>
</evidence>
<dbReference type="Gene3D" id="1.10.1280.10">
    <property type="entry name" value="Di-copper center containing domain from catechol oxidase"/>
    <property type="match status" value="1"/>
</dbReference>
<dbReference type="Pfam" id="PF00264">
    <property type="entry name" value="Tyrosinase"/>
    <property type="match status" value="1"/>
</dbReference>